<reference evidence="1 2" key="1">
    <citation type="submission" date="2019-03" db="EMBL/GenBank/DDBJ databases">
        <title>Algoriphagus aquimaris sp. nov., isolated form marine sediment in Pohang, Korea.</title>
        <authorList>
            <person name="Kim J."/>
            <person name="Yoon S.-H."/>
            <person name="Lee S.-S."/>
        </authorList>
    </citation>
    <scope>NUCLEOTIDE SEQUENCE [LARGE SCALE GENOMIC DNA]</scope>
    <source>
        <strain evidence="1 2">F21</strain>
    </source>
</reference>
<proteinExistence type="predicted"/>
<evidence type="ECO:0008006" key="3">
    <source>
        <dbReference type="Google" id="ProtNLM"/>
    </source>
</evidence>
<comment type="caution">
    <text evidence="1">The sequence shown here is derived from an EMBL/GenBank/DDBJ whole genome shotgun (WGS) entry which is preliminary data.</text>
</comment>
<protein>
    <recommendedName>
        <fullName evidence="3">Apea-like HEPN domain-containing protein</fullName>
    </recommendedName>
</protein>
<accession>A0A4R5US69</accession>
<evidence type="ECO:0000313" key="2">
    <source>
        <dbReference type="Proteomes" id="UP000295438"/>
    </source>
</evidence>
<gene>
    <name evidence="1" type="ORF">E1898_17765</name>
</gene>
<evidence type="ECO:0000313" key="1">
    <source>
        <dbReference type="EMBL" id="TDK41825.1"/>
    </source>
</evidence>
<dbReference type="RefSeq" id="WP_133391896.1">
    <property type="nucleotide sequence ID" value="NZ_SMUW01000037.1"/>
</dbReference>
<name>A0A4R5US69_9BACT</name>
<organism evidence="1 2">
    <name type="scientific">Algoriphagus formosus</name>
    <dbReference type="NCBI Taxonomy" id="2007308"/>
    <lineage>
        <taxon>Bacteria</taxon>
        <taxon>Pseudomonadati</taxon>
        <taxon>Bacteroidota</taxon>
        <taxon>Cytophagia</taxon>
        <taxon>Cytophagales</taxon>
        <taxon>Cyclobacteriaceae</taxon>
        <taxon>Algoriphagus</taxon>
    </lineage>
</organism>
<keyword evidence="2" id="KW-1185">Reference proteome</keyword>
<dbReference type="Proteomes" id="UP000295438">
    <property type="component" value="Unassembled WGS sequence"/>
</dbReference>
<dbReference type="AlphaFoldDB" id="A0A4R5US69"/>
<sequence length="269" mass="30940">MPDNLPAWDITLNVYGPITVERKFSFRQRKDFHFNDRLYSDIEVSKNGSLGITITLTAFATEQTIARKAGLYFCGQALDVLSANINLPTILTLTDNKNVPARIETERRRLTEDELNDAFKTARLWVLTEPTFLRAVGWYRKGLYTEDPFDKFLAFFNSIEILCNKYNPNRAACNNAGTNTKCHMWETFKAIWGQCPEWPIIPNQTTWIDDNYEIRKNIAHGIASIDVNVVENVISKIDTIKQVAHRLISDWKQNRLQPNITADIQAKLL</sequence>
<dbReference type="EMBL" id="SMUW01000037">
    <property type="protein sequence ID" value="TDK41825.1"/>
    <property type="molecule type" value="Genomic_DNA"/>
</dbReference>